<dbReference type="Proteomes" id="UP000245683">
    <property type="component" value="Unassembled WGS sequence"/>
</dbReference>
<dbReference type="OrthoDB" id="3390616at2"/>
<organism evidence="2 3">
    <name type="scientific">Micromonospora globispora</name>
    <dbReference type="NCBI Taxonomy" id="1450148"/>
    <lineage>
        <taxon>Bacteria</taxon>
        <taxon>Bacillati</taxon>
        <taxon>Actinomycetota</taxon>
        <taxon>Actinomycetes</taxon>
        <taxon>Micromonosporales</taxon>
        <taxon>Micromonosporaceae</taxon>
        <taxon>Micromonospora</taxon>
    </lineage>
</organism>
<evidence type="ECO:0000256" key="1">
    <source>
        <dbReference type="SAM" id="MobiDB-lite"/>
    </source>
</evidence>
<accession>A0A317JT98</accession>
<dbReference type="AlphaFoldDB" id="A0A317JT98"/>
<protein>
    <submittedName>
        <fullName evidence="2">Uncharacterized protein</fullName>
    </submittedName>
</protein>
<gene>
    <name evidence="2" type="ORF">DLJ46_28955</name>
</gene>
<keyword evidence="3" id="KW-1185">Reference proteome</keyword>
<evidence type="ECO:0000313" key="2">
    <source>
        <dbReference type="EMBL" id="PWU43835.1"/>
    </source>
</evidence>
<comment type="caution">
    <text evidence="2">The sequence shown here is derived from an EMBL/GenBank/DDBJ whole genome shotgun (WGS) entry which is preliminary data.</text>
</comment>
<name>A0A317JT98_9ACTN</name>
<feature type="region of interest" description="Disordered" evidence="1">
    <location>
        <begin position="130"/>
        <end position="160"/>
    </location>
</feature>
<dbReference type="EMBL" id="QGSV01000383">
    <property type="protein sequence ID" value="PWU43835.1"/>
    <property type="molecule type" value="Genomic_DNA"/>
</dbReference>
<feature type="region of interest" description="Disordered" evidence="1">
    <location>
        <begin position="46"/>
        <end position="110"/>
    </location>
</feature>
<reference evidence="3" key="1">
    <citation type="submission" date="2018-05" db="EMBL/GenBank/DDBJ databases">
        <title>Micromonospora globispora sp. nov. and Micromonospora rugosa sp. nov., isolated from marine sediment.</title>
        <authorList>
            <person name="Carro L."/>
            <person name="Aysel V."/>
            <person name="Cetin D."/>
            <person name="Igual J.M."/>
            <person name="Klenk H.-P."/>
            <person name="Trujillo M.E."/>
            <person name="Sahin N."/>
        </authorList>
    </citation>
    <scope>NUCLEOTIDE SEQUENCE [LARGE SCALE GENOMIC DNA]</scope>
    <source>
        <strain evidence="3">S2904</strain>
    </source>
</reference>
<dbReference type="RefSeq" id="WP_109947700.1">
    <property type="nucleotide sequence ID" value="NZ_QGGF01000258.1"/>
</dbReference>
<proteinExistence type="predicted"/>
<feature type="compositionally biased region" description="Basic and acidic residues" evidence="1">
    <location>
        <begin position="77"/>
        <end position="93"/>
    </location>
</feature>
<sequence>MRVLDRLTAVAVAMAFVLVGLGAPVRGETPLPGAVVTAAHRSIVHDAPPVVPPDARHVDAPVTTPEPAAPPSGDPRALVDRLGHRDAPPDARAEAPGGLRGDHRAGVGLTDGPDDLLLDVAVRVGGTPTAAVTSTSYRQPAAPLPPRGTLPTRAPPAALR</sequence>
<evidence type="ECO:0000313" key="3">
    <source>
        <dbReference type="Proteomes" id="UP000245683"/>
    </source>
</evidence>